<evidence type="ECO:0000313" key="1">
    <source>
        <dbReference type="EMBL" id="CAH2282977.1"/>
    </source>
</evidence>
<name>A0AAD1RWN2_PELCU</name>
<protein>
    <submittedName>
        <fullName evidence="1">Uncharacterized protein</fullName>
    </submittedName>
</protein>
<keyword evidence="2" id="KW-1185">Reference proteome</keyword>
<proteinExistence type="predicted"/>
<sequence length="111" mass="12375">MDKTPFIFEEHSLSFFQDLSRPTLQWQVTLKGVTMKVWAAAIPYKWSYPRVLIAKHNGQRFRLTAATEAAPFLRSVGLEATNTSSTTARPTHHWDVANVTVFIPAGSSALG</sequence>
<reference evidence="1" key="1">
    <citation type="submission" date="2022-03" db="EMBL/GenBank/DDBJ databases">
        <authorList>
            <person name="Alioto T."/>
            <person name="Alioto T."/>
            <person name="Gomez Garrido J."/>
        </authorList>
    </citation>
    <scope>NUCLEOTIDE SEQUENCE</scope>
</reference>
<dbReference type="InterPro" id="IPR042566">
    <property type="entry name" value="L1_C"/>
</dbReference>
<dbReference type="Gene3D" id="3.30.250.20">
    <property type="entry name" value="L1 transposable element, C-terminal domain"/>
    <property type="match status" value="1"/>
</dbReference>
<accession>A0AAD1RWN2</accession>
<organism evidence="1 2">
    <name type="scientific">Pelobates cultripes</name>
    <name type="common">Western spadefoot toad</name>
    <dbReference type="NCBI Taxonomy" id="61616"/>
    <lineage>
        <taxon>Eukaryota</taxon>
        <taxon>Metazoa</taxon>
        <taxon>Chordata</taxon>
        <taxon>Craniata</taxon>
        <taxon>Vertebrata</taxon>
        <taxon>Euteleostomi</taxon>
        <taxon>Amphibia</taxon>
        <taxon>Batrachia</taxon>
        <taxon>Anura</taxon>
        <taxon>Pelobatoidea</taxon>
        <taxon>Pelobatidae</taxon>
        <taxon>Pelobates</taxon>
    </lineage>
</organism>
<gene>
    <name evidence="1" type="ORF">PECUL_23A043559</name>
</gene>
<dbReference type="Proteomes" id="UP001295444">
    <property type="component" value="Chromosome 04"/>
</dbReference>
<evidence type="ECO:0000313" key="2">
    <source>
        <dbReference type="Proteomes" id="UP001295444"/>
    </source>
</evidence>
<dbReference type="EMBL" id="OW240915">
    <property type="protein sequence ID" value="CAH2282977.1"/>
    <property type="molecule type" value="Genomic_DNA"/>
</dbReference>
<dbReference type="AlphaFoldDB" id="A0AAD1RWN2"/>